<gene>
    <name evidence="5 8" type="primary">queA</name>
    <name evidence="8" type="ORF">NNJEOMEG_00728</name>
</gene>
<dbReference type="GO" id="GO:0051075">
    <property type="term" value="F:S-adenosylmethionine:tRNA ribosyltransferase-isomerase activity"/>
    <property type="evidence" value="ECO:0007669"/>
    <property type="project" value="UniProtKB-EC"/>
</dbReference>
<dbReference type="AlphaFoldDB" id="A0A6V8LPH1"/>
<reference evidence="8 9" key="2">
    <citation type="submission" date="2020-05" db="EMBL/GenBank/DDBJ databases">
        <title>Draft genome sequence of Desulfovibrio sp. strainFSS-1.</title>
        <authorList>
            <person name="Shimoshige H."/>
            <person name="Kobayashi H."/>
            <person name="Maekawa T."/>
        </authorList>
    </citation>
    <scope>NUCLEOTIDE SEQUENCE [LARGE SCALE GENOMIC DNA]</scope>
    <source>
        <strain evidence="8 9">SIID29052-01</strain>
    </source>
</reference>
<dbReference type="GO" id="GO:0008616">
    <property type="term" value="P:tRNA queuosine(34) biosynthetic process"/>
    <property type="evidence" value="ECO:0007669"/>
    <property type="project" value="UniProtKB-UniRule"/>
</dbReference>
<keyword evidence="7" id="KW-0472">Membrane</keyword>
<evidence type="ECO:0000313" key="8">
    <source>
        <dbReference type="EMBL" id="GFK92900.1"/>
    </source>
</evidence>
<protein>
    <recommendedName>
        <fullName evidence="5">S-adenosylmethionine:tRNA ribosyltransferase-isomerase</fullName>
        <ecNumber evidence="5">2.4.99.17</ecNumber>
    </recommendedName>
    <alternativeName>
        <fullName evidence="5">Queuosine biosynthesis protein QueA</fullName>
    </alternativeName>
</protein>
<dbReference type="InterPro" id="IPR042119">
    <property type="entry name" value="QueA_dom2"/>
</dbReference>
<dbReference type="UniPathway" id="UPA00392"/>
<comment type="pathway">
    <text evidence="5">tRNA modification; tRNA-queuosine biosynthesis.</text>
</comment>
<proteinExistence type="inferred from homology"/>
<name>A0A6V8LPH1_9BACT</name>
<keyword evidence="2 5" id="KW-0808">Transferase</keyword>
<dbReference type="RefSeq" id="WP_173081409.1">
    <property type="nucleotide sequence ID" value="NZ_BLTE01000002.1"/>
</dbReference>
<dbReference type="HAMAP" id="MF_00113">
    <property type="entry name" value="QueA"/>
    <property type="match status" value="1"/>
</dbReference>
<dbReference type="InterPro" id="IPR003699">
    <property type="entry name" value="QueA"/>
</dbReference>
<dbReference type="PANTHER" id="PTHR30307:SF0">
    <property type="entry name" value="S-ADENOSYLMETHIONINE:TRNA RIBOSYLTRANSFERASE-ISOMERASE"/>
    <property type="match status" value="1"/>
</dbReference>
<keyword evidence="1 5" id="KW-0963">Cytoplasm</keyword>
<dbReference type="SUPFAM" id="SSF111337">
    <property type="entry name" value="QueA-like"/>
    <property type="match status" value="1"/>
</dbReference>
<dbReference type="EMBL" id="BLTE01000002">
    <property type="protein sequence ID" value="GFK92900.1"/>
    <property type="molecule type" value="Genomic_DNA"/>
</dbReference>
<keyword evidence="8" id="KW-0413">Isomerase</keyword>
<dbReference type="EC" id="2.4.99.17" evidence="5"/>
<comment type="similarity">
    <text evidence="5">Belongs to the QueA family.</text>
</comment>
<keyword evidence="3 5" id="KW-0949">S-adenosyl-L-methionine</keyword>
<keyword evidence="7" id="KW-0812">Transmembrane</keyword>
<dbReference type="PANTHER" id="PTHR30307">
    <property type="entry name" value="S-ADENOSYLMETHIONINE:TRNA RIBOSYLTRANSFERASE-ISOMERASE"/>
    <property type="match status" value="1"/>
</dbReference>
<sequence>MNRTGLETFDFHLPEELIAQAPAGRRDASRLMVLERAAGATSLARFADLPDLLPPGALLVANNTRVLPARLLASKPTGGAVEMLLLTPLPLLEIHDAQDGWREAQALALLRASKKPRPGQELAFDPDLTVRVLERGDFGRCRVTLRFRGDLRALFERIGHIPLPPYIRRPDSEADRERYQTLHSRSDKQGSAAAPTAGLHFTPEVRAALEARGFGWAEATLHVGYGTFSPVRAEDIRDHRMHAEWAEIPEETARAVLLAKQQGRPVVAVGTTSARALEGAFRACGEIRPFAGETDIFIRPGYRFAVLDGLLTNFHLPRSSLVIMVCALAGTDAVLSAYARAVRERFRFFSYGDAMLIR</sequence>
<comment type="function">
    <text evidence="5">Transfers and isomerizes the ribose moiety from AdoMet to the 7-aminomethyl group of 7-deazaguanine (preQ1-tRNA) to give epoxyqueuosine (oQ-tRNA).</text>
</comment>
<evidence type="ECO:0000256" key="3">
    <source>
        <dbReference type="ARBA" id="ARBA00022691"/>
    </source>
</evidence>
<keyword evidence="9" id="KW-1185">Reference proteome</keyword>
<dbReference type="GO" id="GO:0005737">
    <property type="term" value="C:cytoplasm"/>
    <property type="evidence" value="ECO:0007669"/>
    <property type="project" value="UniProtKB-SubCell"/>
</dbReference>
<dbReference type="NCBIfam" id="TIGR00113">
    <property type="entry name" value="queA"/>
    <property type="match status" value="1"/>
</dbReference>
<evidence type="ECO:0000256" key="2">
    <source>
        <dbReference type="ARBA" id="ARBA00022679"/>
    </source>
</evidence>
<keyword evidence="4 5" id="KW-0671">Queuosine biosynthesis</keyword>
<dbReference type="Gene3D" id="2.40.10.240">
    <property type="entry name" value="QueA-like"/>
    <property type="match status" value="1"/>
</dbReference>
<comment type="caution">
    <text evidence="8">The sequence shown here is derived from an EMBL/GenBank/DDBJ whole genome shotgun (WGS) entry which is preliminary data.</text>
</comment>
<dbReference type="Pfam" id="PF02547">
    <property type="entry name" value="Queuosine_synth"/>
    <property type="match status" value="1"/>
</dbReference>
<evidence type="ECO:0000256" key="6">
    <source>
        <dbReference type="SAM" id="MobiDB-lite"/>
    </source>
</evidence>
<keyword evidence="8" id="KW-0328">Glycosyltransferase</keyword>
<comment type="subunit">
    <text evidence="5">Monomer.</text>
</comment>
<evidence type="ECO:0000313" key="9">
    <source>
        <dbReference type="Proteomes" id="UP000494245"/>
    </source>
</evidence>
<feature type="transmembrane region" description="Helical" evidence="7">
    <location>
        <begin position="321"/>
        <end position="339"/>
    </location>
</feature>
<dbReference type="Proteomes" id="UP000494245">
    <property type="component" value="Unassembled WGS sequence"/>
</dbReference>
<dbReference type="Gene3D" id="3.40.1780.10">
    <property type="entry name" value="QueA-like"/>
    <property type="match status" value="1"/>
</dbReference>
<dbReference type="InterPro" id="IPR042118">
    <property type="entry name" value="QueA_dom1"/>
</dbReference>
<comment type="catalytic activity">
    <reaction evidence="5">
        <text>7-aminomethyl-7-carbaguanosine(34) in tRNA + S-adenosyl-L-methionine = epoxyqueuosine(34) in tRNA + adenine + L-methionine + 2 H(+)</text>
        <dbReference type="Rhea" id="RHEA:32155"/>
        <dbReference type="Rhea" id="RHEA-COMP:10342"/>
        <dbReference type="Rhea" id="RHEA-COMP:18582"/>
        <dbReference type="ChEBI" id="CHEBI:15378"/>
        <dbReference type="ChEBI" id="CHEBI:16708"/>
        <dbReference type="ChEBI" id="CHEBI:57844"/>
        <dbReference type="ChEBI" id="CHEBI:59789"/>
        <dbReference type="ChEBI" id="CHEBI:82833"/>
        <dbReference type="ChEBI" id="CHEBI:194443"/>
        <dbReference type="EC" id="2.4.99.17"/>
    </reaction>
</comment>
<evidence type="ECO:0000256" key="7">
    <source>
        <dbReference type="SAM" id="Phobius"/>
    </source>
</evidence>
<evidence type="ECO:0000256" key="4">
    <source>
        <dbReference type="ARBA" id="ARBA00022785"/>
    </source>
</evidence>
<organism evidence="8 9">
    <name type="scientific">Fundidesulfovibrio magnetotacticus</name>
    <dbReference type="NCBI Taxonomy" id="2730080"/>
    <lineage>
        <taxon>Bacteria</taxon>
        <taxon>Pseudomonadati</taxon>
        <taxon>Thermodesulfobacteriota</taxon>
        <taxon>Desulfovibrionia</taxon>
        <taxon>Desulfovibrionales</taxon>
        <taxon>Desulfovibrionaceae</taxon>
        <taxon>Fundidesulfovibrio</taxon>
    </lineage>
</organism>
<feature type="compositionally biased region" description="Basic and acidic residues" evidence="6">
    <location>
        <begin position="168"/>
        <end position="188"/>
    </location>
</feature>
<accession>A0A6V8LPH1</accession>
<evidence type="ECO:0000256" key="1">
    <source>
        <dbReference type="ARBA" id="ARBA00022490"/>
    </source>
</evidence>
<feature type="region of interest" description="Disordered" evidence="6">
    <location>
        <begin position="166"/>
        <end position="197"/>
    </location>
</feature>
<comment type="subcellular location">
    <subcellularLocation>
        <location evidence="5">Cytoplasm</location>
    </subcellularLocation>
</comment>
<reference evidence="8 9" key="1">
    <citation type="submission" date="2020-04" db="EMBL/GenBank/DDBJ databases">
        <authorList>
            <consortium name="Desulfovibrio sp. FSS-1 genome sequencing consortium"/>
            <person name="Shimoshige H."/>
            <person name="Kobayashi H."/>
            <person name="Maekawa T."/>
        </authorList>
    </citation>
    <scope>NUCLEOTIDE SEQUENCE [LARGE SCALE GENOMIC DNA]</scope>
    <source>
        <strain evidence="8 9">SIID29052-01</strain>
    </source>
</reference>
<dbReference type="InterPro" id="IPR036100">
    <property type="entry name" value="QueA_sf"/>
</dbReference>
<keyword evidence="7" id="KW-1133">Transmembrane helix</keyword>
<evidence type="ECO:0000256" key="5">
    <source>
        <dbReference type="HAMAP-Rule" id="MF_00113"/>
    </source>
</evidence>
<dbReference type="NCBIfam" id="NF001140">
    <property type="entry name" value="PRK00147.1"/>
    <property type="match status" value="1"/>
</dbReference>